<feature type="compositionally biased region" description="Low complexity" evidence="1">
    <location>
        <begin position="184"/>
        <end position="215"/>
    </location>
</feature>
<gene>
    <name evidence="2" type="ORF">BDV98DRAFT_145368</name>
</gene>
<feature type="region of interest" description="Disordered" evidence="1">
    <location>
        <begin position="22"/>
        <end position="71"/>
    </location>
</feature>
<feature type="compositionally biased region" description="Low complexity" evidence="1">
    <location>
        <begin position="34"/>
        <end position="71"/>
    </location>
</feature>
<feature type="compositionally biased region" description="Low complexity" evidence="1">
    <location>
        <begin position="140"/>
        <end position="150"/>
    </location>
</feature>
<name>A0A5C3QWK0_9AGAR</name>
<keyword evidence="3" id="KW-1185">Reference proteome</keyword>
<evidence type="ECO:0000313" key="3">
    <source>
        <dbReference type="Proteomes" id="UP000305067"/>
    </source>
</evidence>
<sequence>MPITDEDLLWSSSLRAVDPGFVAPRRTGYHDRSSSIASYSTVASTSSSTSTANSSTFPRTPSDSSSSLLCPPSSYVGGKSILTRSASKSSASSTVKSVKFAEIPTVYHEVVVPSERRSHSIDEEMDEEEEDWDAMKDLHAYSSSSAAVKKPSPKDPRRRSLKHLISGQRPSRDITPARPEISRPLALGSMLPPPSSGSSSTRSLKSSSVSSEDPLTPTRIPPTPNHEHDRWAVGRLWRV</sequence>
<dbReference type="AlphaFoldDB" id="A0A5C3QWK0"/>
<dbReference type="EMBL" id="ML178815">
    <property type="protein sequence ID" value="TFL06292.1"/>
    <property type="molecule type" value="Genomic_DNA"/>
</dbReference>
<protein>
    <submittedName>
        <fullName evidence="2">Uncharacterized protein</fullName>
    </submittedName>
</protein>
<feature type="region of interest" description="Disordered" evidence="1">
    <location>
        <begin position="139"/>
        <end position="239"/>
    </location>
</feature>
<proteinExistence type="predicted"/>
<accession>A0A5C3QWK0</accession>
<evidence type="ECO:0000313" key="2">
    <source>
        <dbReference type="EMBL" id="TFL06292.1"/>
    </source>
</evidence>
<organism evidence="2 3">
    <name type="scientific">Pterulicium gracile</name>
    <dbReference type="NCBI Taxonomy" id="1884261"/>
    <lineage>
        <taxon>Eukaryota</taxon>
        <taxon>Fungi</taxon>
        <taxon>Dikarya</taxon>
        <taxon>Basidiomycota</taxon>
        <taxon>Agaricomycotina</taxon>
        <taxon>Agaricomycetes</taxon>
        <taxon>Agaricomycetidae</taxon>
        <taxon>Agaricales</taxon>
        <taxon>Pleurotineae</taxon>
        <taxon>Pterulaceae</taxon>
        <taxon>Pterulicium</taxon>
    </lineage>
</organism>
<reference evidence="2 3" key="1">
    <citation type="journal article" date="2019" name="Nat. Ecol. Evol.">
        <title>Megaphylogeny resolves global patterns of mushroom evolution.</title>
        <authorList>
            <person name="Varga T."/>
            <person name="Krizsan K."/>
            <person name="Foldi C."/>
            <person name="Dima B."/>
            <person name="Sanchez-Garcia M."/>
            <person name="Sanchez-Ramirez S."/>
            <person name="Szollosi G.J."/>
            <person name="Szarkandi J.G."/>
            <person name="Papp V."/>
            <person name="Albert L."/>
            <person name="Andreopoulos W."/>
            <person name="Angelini C."/>
            <person name="Antonin V."/>
            <person name="Barry K.W."/>
            <person name="Bougher N.L."/>
            <person name="Buchanan P."/>
            <person name="Buyck B."/>
            <person name="Bense V."/>
            <person name="Catcheside P."/>
            <person name="Chovatia M."/>
            <person name="Cooper J."/>
            <person name="Damon W."/>
            <person name="Desjardin D."/>
            <person name="Finy P."/>
            <person name="Geml J."/>
            <person name="Haridas S."/>
            <person name="Hughes K."/>
            <person name="Justo A."/>
            <person name="Karasinski D."/>
            <person name="Kautmanova I."/>
            <person name="Kiss B."/>
            <person name="Kocsube S."/>
            <person name="Kotiranta H."/>
            <person name="LaButti K.M."/>
            <person name="Lechner B.E."/>
            <person name="Liimatainen K."/>
            <person name="Lipzen A."/>
            <person name="Lukacs Z."/>
            <person name="Mihaltcheva S."/>
            <person name="Morgado L.N."/>
            <person name="Niskanen T."/>
            <person name="Noordeloos M.E."/>
            <person name="Ohm R.A."/>
            <person name="Ortiz-Santana B."/>
            <person name="Ovrebo C."/>
            <person name="Racz N."/>
            <person name="Riley R."/>
            <person name="Savchenko A."/>
            <person name="Shiryaev A."/>
            <person name="Soop K."/>
            <person name="Spirin V."/>
            <person name="Szebenyi C."/>
            <person name="Tomsovsky M."/>
            <person name="Tulloss R.E."/>
            <person name="Uehling J."/>
            <person name="Grigoriev I.V."/>
            <person name="Vagvolgyi C."/>
            <person name="Papp T."/>
            <person name="Martin F.M."/>
            <person name="Miettinen O."/>
            <person name="Hibbett D.S."/>
            <person name="Nagy L.G."/>
        </authorList>
    </citation>
    <scope>NUCLEOTIDE SEQUENCE [LARGE SCALE GENOMIC DNA]</scope>
    <source>
        <strain evidence="2 3">CBS 309.79</strain>
    </source>
</reference>
<evidence type="ECO:0000256" key="1">
    <source>
        <dbReference type="SAM" id="MobiDB-lite"/>
    </source>
</evidence>
<dbReference type="Proteomes" id="UP000305067">
    <property type="component" value="Unassembled WGS sequence"/>
</dbReference>